<dbReference type="AlphaFoldDB" id="A0A1I5A4T4"/>
<gene>
    <name evidence="2" type="ORF">SAMN04487859_10563</name>
</gene>
<organism evidence="2 3">
    <name type="scientific">Roseovarius lutimaris</name>
    <dbReference type="NCBI Taxonomy" id="1005928"/>
    <lineage>
        <taxon>Bacteria</taxon>
        <taxon>Pseudomonadati</taxon>
        <taxon>Pseudomonadota</taxon>
        <taxon>Alphaproteobacteria</taxon>
        <taxon>Rhodobacterales</taxon>
        <taxon>Roseobacteraceae</taxon>
        <taxon>Roseovarius</taxon>
    </lineage>
</organism>
<proteinExistence type="predicted"/>
<keyword evidence="1" id="KW-0732">Signal</keyword>
<feature type="chain" id="PRO_5011538703" description="Lipoprotein" evidence="1">
    <location>
        <begin position="24"/>
        <end position="172"/>
    </location>
</feature>
<dbReference type="STRING" id="1005928.SAMN04487859_10563"/>
<evidence type="ECO:0000313" key="3">
    <source>
        <dbReference type="Proteomes" id="UP000198599"/>
    </source>
</evidence>
<accession>A0A1I5A4T4</accession>
<dbReference type="Proteomes" id="UP000198599">
    <property type="component" value="Unassembled WGS sequence"/>
</dbReference>
<evidence type="ECO:0000256" key="1">
    <source>
        <dbReference type="SAM" id="SignalP"/>
    </source>
</evidence>
<dbReference type="RefSeq" id="WP_092835646.1">
    <property type="nucleotide sequence ID" value="NZ_FOVP01000005.1"/>
</dbReference>
<dbReference type="OrthoDB" id="7843485at2"/>
<sequence length="172" mass="18399">MPRAAAHMRNAMSMLVLMALAMACVRDEEVAQRDRIEQWFSLGETVEFKAGRDCAAGVYRVKGDRVKAAMPLTDNVGEMGRVLAARGLAAMTRPGQSPDQSMVALANIDRPAGMRMRRAGLEARACMGEITESAFRHAIVTMGATLAFDNESGALMLLEPQSGLLVVAMGAG</sequence>
<reference evidence="3" key="1">
    <citation type="submission" date="2016-10" db="EMBL/GenBank/DDBJ databases">
        <authorList>
            <person name="Varghese N."/>
            <person name="Submissions S."/>
        </authorList>
    </citation>
    <scope>NUCLEOTIDE SEQUENCE [LARGE SCALE GENOMIC DNA]</scope>
    <source>
        <strain evidence="3">DSM 28463</strain>
    </source>
</reference>
<evidence type="ECO:0008006" key="4">
    <source>
        <dbReference type="Google" id="ProtNLM"/>
    </source>
</evidence>
<name>A0A1I5A4T4_9RHOB</name>
<dbReference type="PROSITE" id="PS51257">
    <property type="entry name" value="PROKAR_LIPOPROTEIN"/>
    <property type="match status" value="1"/>
</dbReference>
<dbReference type="EMBL" id="FOVP01000005">
    <property type="protein sequence ID" value="SFN57495.1"/>
    <property type="molecule type" value="Genomic_DNA"/>
</dbReference>
<feature type="signal peptide" evidence="1">
    <location>
        <begin position="1"/>
        <end position="23"/>
    </location>
</feature>
<evidence type="ECO:0000313" key="2">
    <source>
        <dbReference type="EMBL" id="SFN57495.1"/>
    </source>
</evidence>
<protein>
    <recommendedName>
        <fullName evidence="4">Lipoprotein</fullName>
    </recommendedName>
</protein>
<keyword evidence="3" id="KW-1185">Reference proteome</keyword>